<sequence length="60" mass="6633">MKQILFAWFVLTNTFACITVSINVNNSLMLDSAVPWIVGISLAAITNYLLAKKLKKSGFL</sequence>
<dbReference type="RefSeq" id="WP_077064563.1">
    <property type="nucleotide sequence ID" value="NZ_CABMNQ010000054.1"/>
</dbReference>
<evidence type="ECO:0000313" key="3">
    <source>
        <dbReference type="Proteomes" id="UP000251576"/>
    </source>
</evidence>
<proteinExistence type="predicted"/>
<keyword evidence="1" id="KW-1133">Transmembrane helix</keyword>
<protein>
    <submittedName>
        <fullName evidence="2">Uncharacterized protein</fullName>
    </submittedName>
</protein>
<name>A0A330GD86_ENTCL</name>
<organism evidence="2 3">
    <name type="scientific">Enterobacter cloacae</name>
    <dbReference type="NCBI Taxonomy" id="550"/>
    <lineage>
        <taxon>Bacteria</taxon>
        <taxon>Pseudomonadati</taxon>
        <taxon>Pseudomonadota</taxon>
        <taxon>Gammaproteobacteria</taxon>
        <taxon>Enterobacterales</taxon>
        <taxon>Enterobacteriaceae</taxon>
        <taxon>Enterobacter</taxon>
        <taxon>Enterobacter cloacae complex</taxon>
    </lineage>
</organism>
<feature type="transmembrane region" description="Helical" evidence="1">
    <location>
        <begin position="32"/>
        <end position="51"/>
    </location>
</feature>
<dbReference type="AlphaFoldDB" id="A0A330GD86"/>
<dbReference type="EMBL" id="QMDH01000054">
    <property type="protein sequence ID" value="RAZ62848.1"/>
    <property type="molecule type" value="Genomic_DNA"/>
</dbReference>
<keyword evidence="1" id="KW-0472">Membrane</keyword>
<accession>A0A330GD86</accession>
<keyword evidence="1" id="KW-0812">Transmembrane</keyword>
<gene>
    <name evidence="2" type="ORF">DP202_22615</name>
</gene>
<evidence type="ECO:0000256" key="1">
    <source>
        <dbReference type="SAM" id="Phobius"/>
    </source>
</evidence>
<dbReference type="Proteomes" id="UP000251576">
    <property type="component" value="Unassembled WGS sequence"/>
</dbReference>
<comment type="caution">
    <text evidence="2">The sequence shown here is derived from an EMBL/GenBank/DDBJ whole genome shotgun (WGS) entry which is preliminary data.</text>
</comment>
<reference evidence="2 3" key="1">
    <citation type="submission" date="2018-06" db="EMBL/GenBank/DDBJ databases">
        <title>ACT-28, a chromosomally-encoded AmpC with carbapenemase activity from Enterobacter kobei.</title>
        <authorList>
            <person name="Jousset A.B."/>
            <person name="Oueslati S."/>
            <person name="Bernabeu S."/>
            <person name="Takissian J."/>
            <person name="Creton E."/>
            <person name="Vogel A."/>
            <person name="Cotellon G."/>
            <person name="Bonnin R.A."/>
            <person name="Dortet L."/>
            <person name="Naas T."/>
        </authorList>
    </citation>
    <scope>NUCLEOTIDE SEQUENCE [LARGE SCALE GENOMIC DNA]</scope>
    <source>
        <strain evidence="2 3">99B3</strain>
    </source>
</reference>
<evidence type="ECO:0000313" key="2">
    <source>
        <dbReference type="EMBL" id="RAZ62848.1"/>
    </source>
</evidence>